<dbReference type="GO" id="GO:0006355">
    <property type="term" value="P:regulation of DNA-templated transcription"/>
    <property type="evidence" value="ECO:0007669"/>
    <property type="project" value="InterPro"/>
</dbReference>
<dbReference type="CDD" id="cd06170">
    <property type="entry name" value="LuxR_C_like"/>
    <property type="match status" value="1"/>
</dbReference>
<dbReference type="PROSITE" id="PS00622">
    <property type="entry name" value="HTH_LUXR_1"/>
    <property type="match status" value="1"/>
</dbReference>
<dbReference type="AlphaFoldDB" id="A0A1M5YA36"/>
<protein>
    <submittedName>
        <fullName evidence="2">Two component transcriptional regulator, LuxR family</fullName>
    </submittedName>
</protein>
<dbReference type="PANTHER" id="PTHR45566:SF1">
    <property type="entry name" value="HTH-TYPE TRANSCRIPTIONAL REGULATOR YHJB-RELATED"/>
    <property type="match status" value="1"/>
</dbReference>
<dbReference type="PANTHER" id="PTHR45566">
    <property type="entry name" value="HTH-TYPE TRANSCRIPTIONAL REGULATOR YHJB-RELATED"/>
    <property type="match status" value="1"/>
</dbReference>
<evidence type="ECO:0000313" key="3">
    <source>
        <dbReference type="Proteomes" id="UP000184526"/>
    </source>
</evidence>
<dbReference type="SMART" id="SM00421">
    <property type="entry name" value="HTH_LUXR"/>
    <property type="match status" value="1"/>
</dbReference>
<dbReference type="InterPro" id="IPR000792">
    <property type="entry name" value="Tscrpt_reg_LuxR_C"/>
</dbReference>
<gene>
    <name evidence="2" type="ORF">SAMN02745196_02783</name>
</gene>
<dbReference type="EMBL" id="FQXP01000012">
    <property type="protein sequence ID" value="SHI08951.1"/>
    <property type="molecule type" value="Genomic_DNA"/>
</dbReference>
<dbReference type="PRINTS" id="PR00038">
    <property type="entry name" value="HTHLUXR"/>
</dbReference>
<dbReference type="STRING" id="1121306.SAMN02745196_02783"/>
<dbReference type="SUPFAM" id="SSF46894">
    <property type="entry name" value="C-terminal effector domain of the bipartite response regulators"/>
    <property type="match status" value="1"/>
</dbReference>
<dbReference type="OrthoDB" id="9795108at2"/>
<evidence type="ECO:0000313" key="2">
    <source>
        <dbReference type="EMBL" id="SHI08951.1"/>
    </source>
</evidence>
<name>A0A1M5YA36_9CLOT</name>
<accession>A0A1M5YA36</accession>
<organism evidence="2 3">
    <name type="scientific">Clostridium collagenovorans DSM 3089</name>
    <dbReference type="NCBI Taxonomy" id="1121306"/>
    <lineage>
        <taxon>Bacteria</taxon>
        <taxon>Bacillati</taxon>
        <taxon>Bacillota</taxon>
        <taxon>Clostridia</taxon>
        <taxon>Eubacteriales</taxon>
        <taxon>Clostridiaceae</taxon>
        <taxon>Clostridium</taxon>
    </lineage>
</organism>
<dbReference type="InterPro" id="IPR051015">
    <property type="entry name" value="EvgA-like"/>
</dbReference>
<dbReference type="Pfam" id="PF00196">
    <property type="entry name" value="GerE"/>
    <property type="match status" value="1"/>
</dbReference>
<reference evidence="2 3" key="1">
    <citation type="submission" date="2016-11" db="EMBL/GenBank/DDBJ databases">
        <authorList>
            <person name="Jaros S."/>
            <person name="Januszkiewicz K."/>
            <person name="Wedrychowicz H."/>
        </authorList>
    </citation>
    <scope>NUCLEOTIDE SEQUENCE [LARGE SCALE GENOMIC DNA]</scope>
    <source>
        <strain evidence="2 3">DSM 3089</strain>
    </source>
</reference>
<dbReference type="InterPro" id="IPR011006">
    <property type="entry name" value="CheY-like_superfamily"/>
</dbReference>
<feature type="domain" description="HTH luxR-type" evidence="1">
    <location>
        <begin position="137"/>
        <end position="202"/>
    </location>
</feature>
<sequence>MNSIIISDSFIIRDALTNLLKTNFKVDSITSYLNLKEVSNESLQKTKLLIVDLKMVTTSDMSYLNSLKLKFHNLKVVILDLLSNSNTLSRVSTLNIDAYIINITDKDEFSLIIKKVLKNEKYFDSELMGMLIKSNKRSLNKSLLTKRELEIVSQVSKGFDNKEIAENLYISEYTVKKHISNILSKLHFKNRRDLMLYALDDK</sequence>
<keyword evidence="3" id="KW-1185">Reference proteome</keyword>
<dbReference type="InterPro" id="IPR016032">
    <property type="entry name" value="Sig_transdc_resp-reg_C-effctor"/>
</dbReference>
<dbReference type="GO" id="GO:0003677">
    <property type="term" value="F:DNA binding"/>
    <property type="evidence" value="ECO:0007669"/>
    <property type="project" value="InterPro"/>
</dbReference>
<dbReference type="SUPFAM" id="SSF52172">
    <property type="entry name" value="CheY-like"/>
    <property type="match status" value="1"/>
</dbReference>
<dbReference type="PROSITE" id="PS50043">
    <property type="entry name" value="HTH_LUXR_2"/>
    <property type="match status" value="1"/>
</dbReference>
<dbReference type="Proteomes" id="UP000184526">
    <property type="component" value="Unassembled WGS sequence"/>
</dbReference>
<dbReference type="RefSeq" id="WP_072832604.1">
    <property type="nucleotide sequence ID" value="NZ_FQXP01000012.1"/>
</dbReference>
<proteinExistence type="predicted"/>
<dbReference type="Gene3D" id="3.40.50.2300">
    <property type="match status" value="1"/>
</dbReference>
<evidence type="ECO:0000259" key="1">
    <source>
        <dbReference type="PROSITE" id="PS50043"/>
    </source>
</evidence>